<feature type="transmembrane region" description="Helical" evidence="1">
    <location>
        <begin position="74"/>
        <end position="92"/>
    </location>
</feature>
<dbReference type="RefSeq" id="WP_173199265.1">
    <property type="nucleotide sequence ID" value="NZ_JABFCX010000003.1"/>
</dbReference>
<feature type="transmembrane region" description="Helical" evidence="1">
    <location>
        <begin position="137"/>
        <end position="157"/>
    </location>
</feature>
<evidence type="ECO:0000313" key="3">
    <source>
        <dbReference type="Proteomes" id="UP000536835"/>
    </source>
</evidence>
<reference evidence="2 3" key="1">
    <citation type="submission" date="2020-05" db="EMBL/GenBank/DDBJ databases">
        <title>Parvularcula mediterraneae sp. nov., isolated from polypropylene straw from shallow seawater of the seashore of Laganas in Zakynthos island, Greece.</title>
        <authorList>
            <person name="Szabo I."/>
            <person name="Al-Omari J."/>
            <person name="Rado J."/>
            <person name="Szerdahelyi G.S."/>
        </authorList>
    </citation>
    <scope>NUCLEOTIDE SEQUENCE [LARGE SCALE GENOMIC DNA]</scope>
    <source>
        <strain evidence="2 3">ZS-1/3</strain>
    </source>
</reference>
<organism evidence="2 3">
    <name type="scientific">Parvularcula mediterranea</name>
    <dbReference type="NCBI Taxonomy" id="2732508"/>
    <lineage>
        <taxon>Bacteria</taxon>
        <taxon>Pseudomonadati</taxon>
        <taxon>Pseudomonadota</taxon>
        <taxon>Alphaproteobacteria</taxon>
        <taxon>Parvularculales</taxon>
        <taxon>Parvularculaceae</taxon>
        <taxon>Parvularcula</taxon>
    </lineage>
</organism>
<evidence type="ECO:0000313" key="2">
    <source>
        <dbReference type="EMBL" id="NNU16626.1"/>
    </source>
</evidence>
<protein>
    <submittedName>
        <fullName evidence="2">Uncharacterized protein</fullName>
    </submittedName>
</protein>
<keyword evidence="1" id="KW-0812">Transmembrane</keyword>
<dbReference type="AlphaFoldDB" id="A0A7Y3W5U2"/>
<keyword evidence="1" id="KW-0472">Membrane</keyword>
<proteinExistence type="predicted"/>
<dbReference type="EMBL" id="JABFCX010000003">
    <property type="protein sequence ID" value="NNU16626.1"/>
    <property type="molecule type" value="Genomic_DNA"/>
</dbReference>
<feature type="transmembrane region" description="Helical" evidence="1">
    <location>
        <begin position="99"/>
        <end position="125"/>
    </location>
</feature>
<dbReference type="Proteomes" id="UP000536835">
    <property type="component" value="Unassembled WGS sequence"/>
</dbReference>
<gene>
    <name evidence="2" type="ORF">HK107_09865</name>
</gene>
<keyword evidence="3" id="KW-1185">Reference proteome</keyword>
<keyword evidence="1" id="KW-1133">Transmembrane helix</keyword>
<comment type="caution">
    <text evidence="2">The sequence shown here is derived from an EMBL/GenBank/DDBJ whole genome shotgun (WGS) entry which is preliminary data.</text>
</comment>
<sequence length="163" mass="17693">MLATFRAKLVSDRNLWLSFILVALLSATFGIVMLLSGFTIIDEMQDAQKIRDHVEAMTERQRMTHAWLTATVDVLYPFVYASLFAGLSLRFLGKAGPFFAIIAALAIPADLVEGFAQVIILHGGFEVLPVKAVATPIKLPLSGTAGAASIVALLIAARRRFFS</sequence>
<evidence type="ECO:0000256" key="1">
    <source>
        <dbReference type="SAM" id="Phobius"/>
    </source>
</evidence>
<accession>A0A7Y3W5U2</accession>
<name>A0A7Y3W5U2_9PROT</name>
<feature type="transmembrane region" description="Helical" evidence="1">
    <location>
        <begin position="15"/>
        <end position="41"/>
    </location>
</feature>